<organism evidence="4 5">
    <name type="scientific">Actinomadura chibensis</name>
    <dbReference type="NCBI Taxonomy" id="392828"/>
    <lineage>
        <taxon>Bacteria</taxon>
        <taxon>Bacillati</taxon>
        <taxon>Actinomycetota</taxon>
        <taxon>Actinomycetes</taxon>
        <taxon>Streptosporangiales</taxon>
        <taxon>Thermomonosporaceae</taxon>
        <taxon>Actinomadura</taxon>
    </lineage>
</organism>
<sequence>MGAILQGESEQFATVVKSTGGPPRVFASGELDLASAADFGRELTRLIDERGPDVVVDVSSLAFCDARGLAAFVAAERAARRRGGGITLAGVRPQLAKILRITGLDRTFARRTAL</sequence>
<dbReference type="Pfam" id="PF13466">
    <property type="entry name" value="STAS_2"/>
    <property type="match status" value="1"/>
</dbReference>
<feature type="domain" description="STAS" evidence="3">
    <location>
        <begin position="28"/>
        <end position="114"/>
    </location>
</feature>
<dbReference type="InterPro" id="IPR058548">
    <property type="entry name" value="MlaB-like_STAS"/>
</dbReference>
<dbReference type="EMBL" id="VSFG01000013">
    <property type="protein sequence ID" value="TYB40138.1"/>
    <property type="molecule type" value="Genomic_DNA"/>
</dbReference>
<dbReference type="Proteomes" id="UP000323380">
    <property type="component" value="Unassembled WGS sequence"/>
</dbReference>
<comment type="caution">
    <text evidence="4">The sequence shown here is derived from an EMBL/GenBank/DDBJ whole genome shotgun (WGS) entry which is preliminary data.</text>
</comment>
<dbReference type="STRING" id="1220554.GCA_001552135_03163"/>
<proteinExistence type="inferred from homology"/>
<dbReference type="CDD" id="cd07043">
    <property type="entry name" value="STAS_anti-anti-sigma_factors"/>
    <property type="match status" value="1"/>
</dbReference>
<dbReference type="InterPro" id="IPR003658">
    <property type="entry name" value="Anti-sigma_ant"/>
</dbReference>
<dbReference type="AlphaFoldDB" id="A0A5D0N6Y7"/>
<name>A0A5D0N6Y7_9ACTN</name>
<dbReference type="NCBIfam" id="TIGR00377">
    <property type="entry name" value="ant_ant_sig"/>
    <property type="match status" value="1"/>
</dbReference>
<keyword evidence="5" id="KW-1185">Reference proteome</keyword>
<protein>
    <recommendedName>
        <fullName evidence="2">Anti-sigma factor antagonist</fullName>
    </recommendedName>
</protein>
<evidence type="ECO:0000313" key="5">
    <source>
        <dbReference type="Proteomes" id="UP000323380"/>
    </source>
</evidence>
<dbReference type="RefSeq" id="WP_083980731.1">
    <property type="nucleotide sequence ID" value="NZ_VSFG01000013.1"/>
</dbReference>
<dbReference type="PROSITE" id="PS50801">
    <property type="entry name" value="STAS"/>
    <property type="match status" value="1"/>
</dbReference>
<dbReference type="PANTHER" id="PTHR33495">
    <property type="entry name" value="ANTI-SIGMA FACTOR ANTAGONIST TM_1081-RELATED-RELATED"/>
    <property type="match status" value="1"/>
</dbReference>
<evidence type="ECO:0000313" key="4">
    <source>
        <dbReference type="EMBL" id="TYB40138.1"/>
    </source>
</evidence>
<accession>A0A5D0N6Y7</accession>
<comment type="similarity">
    <text evidence="1 2">Belongs to the anti-sigma-factor antagonist family.</text>
</comment>
<evidence type="ECO:0000256" key="2">
    <source>
        <dbReference type="RuleBase" id="RU003749"/>
    </source>
</evidence>
<dbReference type="SUPFAM" id="SSF52091">
    <property type="entry name" value="SpoIIaa-like"/>
    <property type="match status" value="1"/>
</dbReference>
<dbReference type="InterPro" id="IPR036513">
    <property type="entry name" value="STAS_dom_sf"/>
</dbReference>
<gene>
    <name evidence="4" type="ORF">FXF69_39820</name>
</gene>
<evidence type="ECO:0000256" key="1">
    <source>
        <dbReference type="ARBA" id="ARBA00009013"/>
    </source>
</evidence>
<dbReference type="InterPro" id="IPR002645">
    <property type="entry name" value="STAS_dom"/>
</dbReference>
<evidence type="ECO:0000259" key="3">
    <source>
        <dbReference type="PROSITE" id="PS50801"/>
    </source>
</evidence>
<dbReference type="GO" id="GO:0043856">
    <property type="term" value="F:anti-sigma factor antagonist activity"/>
    <property type="evidence" value="ECO:0007669"/>
    <property type="project" value="InterPro"/>
</dbReference>
<dbReference type="Gene3D" id="3.30.750.24">
    <property type="entry name" value="STAS domain"/>
    <property type="match status" value="1"/>
</dbReference>
<reference evidence="4 5" key="1">
    <citation type="submission" date="2019-08" db="EMBL/GenBank/DDBJ databases">
        <title>Actinomadura sp. nov. CYP1-5 isolated from mountain soil.</title>
        <authorList>
            <person name="Songsumanus A."/>
            <person name="Kuncharoen N."/>
            <person name="Kudo T."/>
            <person name="Yuki M."/>
            <person name="Igarashi Y."/>
            <person name="Tanasupawat S."/>
        </authorList>
    </citation>
    <scope>NUCLEOTIDE SEQUENCE [LARGE SCALE GENOMIC DNA]</scope>
    <source>
        <strain evidence="4 5">JCM 14158</strain>
    </source>
</reference>
<dbReference type="PANTHER" id="PTHR33495:SF2">
    <property type="entry name" value="ANTI-SIGMA FACTOR ANTAGONIST TM_1081-RELATED"/>
    <property type="match status" value="1"/>
</dbReference>